<dbReference type="SUPFAM" id="SSF53448">
    <property type="entry name" value="Nucleotide-diphospho-sugar transferases"/>
    <property type="match status" value="1"/>
</dbReference>
<gene>
    <name evidence="2" type="ORF">Aple_052450</name>
</gene>
<evidence type="ECO:0000313" key="3">
    <source>
        <dbReference type="Proteomes" id="UP000377595"/>
    </source>
</evidence>
<evidence type="ECO:0000259" key="1">
    <source>
        <dbReference type="Pfam" id="PF00535"/>
    </source>
</evidence>
<dbReference type="PANTHER" id="PTHR43685:SF3">
    <property type="entry name" value="SLR2126 PROTEIN"/>
    <property type="match status" value="1"/>
</dbReference>
<dbReference type="AlphaFoldDB" id="A0A5M3XVB7"/>
<dbReference type="InterPro" id="IPR029044">
    <property type="entry name" value="Nucleotide-diphossugar_trans"/>
</dbReference>
<dbReference type="Pfam" id="PF00535">
    <property type="entry name" value="Glycos_transf_2"/>
    <property type="match status" value="1"/>
</dbReference>
<comment type="caution">
    <text evidence="2">The sequence shown here is derived from an EMBL/GenBank/DDBJ whole genome shotgun (WGS) entry which is preliminary data.</text>
</comment>
<dbReference type="OrthoDB" id="5168148at2"/>
<evidence type="ECO:0000313" key="2">
    <source>
        <dbReference type="EMBL" id="GES22348.1"/>
    </source>
</evidence>
<name>A0A5M3XVB7_9ACTN</name>
<dbReference type="Proteomes" id="UP000377595">
    <property type="component" value="Unassembled WGS sequence"/>
</dbReference>
<protein>
    <recommendedName>
        <fullName evidence="1">Glycosyltransferase 2-like domain-containing protein</fullName>
    </recommendedName>
</protein>
<feature type="domain" description="Glycosyltransferase 2-like" evidence="1">
    <location>
        <begin position="31"/>
        <end position="148"/>
    </location>
</feature>
<organism evidence="2 3">
    <name type="scientific">Acrocarpospora pleiomorpha</name>
    <dbReference type="NCBI Taxonomy" id="90975"/>
    <lineage>
        <taxon>Bacteria</taxon>
        <taxon>Bacillati</taxon>
        <taxon>Actinomycetota</taxon>
        <taxon>Actinomycetes</taxon>
        <taxon>Streptosporangiales</taxon>
        <taxon>Streptosporangiaceae</taxon>
        <taxon>Acrocarpospora</taxon>
    </lineage>
</organism>
<accession>A0A5M3XVB7</accession>
<dbReference type="PANTHER" id="PTHR43685">
    <property type="entry name" value="GLYCOSYLTRANSFERASE"/>
    <property type="match status" value="1"/>
</dbReference>
<dbReference type="Gene3D" id="3.90.550.10">
    <property type="entry name" value="Spore Coat Polysaccharide Biosynthesis Protein SpsA, Chain A"/>
    <property type="match status" value="1"/>
</dbReference>
<sequence length="558" mass="62646">MKAGQPRVRFNDYGIITPPALGRWRPSRTVSVVIPAWRCQEKLDLTLAALAGQSYPADLMEVVVVDDGNTPPLRLPEIIPARTRLIQSRPGGWGRAWACQSGADAADGEIVHWLDADMIPFREHVEAQLRWHHLADYLVVMGALRFAPERLPTAQEVHAAVSGGHADKLFEWDLTQRNNWFEDFAERTDRLRDCPVDAYNVHIGATATVSAELLRAAGGMDTSLVLGEDTDLGWRLAQQGAVFIPDAEARSWHLGPDTVARREKEVKRYNWPHLAERIPELRWLRTHPRRTRLVPYVDVVVDVAGLPFEDVRATVDGVLAGVPHDVTVTLVGPWSELTSDRRSPLDDPLLDLRLARASYENESRVRFTEVAAEVSAPAMFRLRLPGGWVPAPDTLQRLTAHADTDFAGVLNVVLSGHADLVFARLERTAAISRGLRLVGRDEDLDDVVHAIFGVRWTDGAMWGFVPAAEAAPPRANADAAKWEREAAKWRAEAVKWKATAAAQKQESAKWKAEANEWRRSAVQFRRELGRFRLRERRWRRAMLARAPFLRAVKRALLP</sequence>
<reference evidence="2 3" key="1">
    <citation type="submission" date="2019-10" db="EMBL/GenBank/DDBJ databases">
        <title>Whole genome shotgun sequence of Acrocarpospora pleiomorpha NBRC 16267.</title>
        <authorList>
            <person name="Ichikawa N."/>
            <person name="Kimura A."/>
            <person name="Kitahashi Y."/>
            <person name="Komaki H."/>
            <person name="Oguchi A."/>
        </authorList>
    </citation>
    <scope>NUCLEOTIDE SEQUENCE [LARGE SCALE GENOMIC DNA]</scope>
    <source>
        <strain evidence="2 3">NBRC 16267</strain>
    </source>
</reference>
<dbReference type="InterPro" id="IPR001173">
    <property type="entry name" value="Glyco_trans_2-like"/>
</dbReference>
<dbReference type="RefSeq" id="WP_155347301.1">
    <property type="nucleotide sequence ID" value="NZ_BAAAHM010000015.1"/>
</dbReference>
<dbReference type="CDD" id="cd00761">
    <property type="entry name" value="Glyco_tranf_GTA_type"/>
    <property type="match status" value="1"/>
</dbReference>
<proteinExistence type="predicted"/>
<dbReference type="EMBL" id="BLAF01000030">
    <property type="protein sequence ID" value="GES22348.1"/>
    <property type="molecule type" value="Genomic_DNA"/>
</dbReference>
<keyword evidence="3" id="KW-1185">Reference proteome</keyword>
<dbReference type="InterPro" id="IPR050834">
    <property type="entry name" value="Glycosyltransf_2"/>
</dbReference>